<name>A0ABN7K2L8_9BACT</name>
<comment type="similarity">
    <text evidence="1">Belongs to the low molecular weight phosphotyrosine protein phosphatase family.</text>
</comment>
<evidence type="ECO:0000256" key="2">
    <source>
        <dbReference type="ARBA" id="ARBA00013064"/>
    </source>
</evidence>
<organism evidence="6 7">
    <name type="scientific">Campylobacter majalis</name>
    <dbReference type="NCBI Taxonomy" id="2790656"/>
    <lineage>
        <taxon>Bacteria</taxon>
        <taxon>Pseudomonadati</taxon>
        <taxon>Campylobacterota</taxon>
        <taxon>Epsilonproteobacteria</taxon>
        <taxon>Campylobacterales</taxon>
        <taxon>Campylobacteraceae</taxon>
        <taxon>Campylobacter</taxon>
    </lineage>
</organism>
<gene>
    <name evidence="6" type="primary">yfkJ_1</name>
    <name evidence="6" type="ORF">LMG7974_00044</name>
</gene>
<evidence type="ECO:0000259" key="5">
    <source>
        <dbReference type="SMART" id="SM00226"/>
    </source>
</evidence>
<dbReference type="RefSeq" id="WP_229931872.1">
    <property type="nucleotide sequence ID" value="NZ_CAJHOF010000001.1"/>
</dbReference>
<keyword evidence="3 6" id="KW-0378">Hydrolase</keyword>
<keyword evidence="7" id="KW-1185">Reference proteome</keyword>
<dbReference type="InterPro" id="IPR050438">
    <property type="entry name" value="LMW_PTPase"/>
</dbReference>
<evidence type="ECO:0000256" key="3">
    <source>
        <dbReference type="ARBA" id="ARBA00022801"/>
    </source>
</evidence>
<keyword evidence="4" id="KW-0904">Protein phosphatase</keyword>
<evidence type="ECO:0000313" key="7">
    <source>
        <dbReference type="Proteomes" id="UP000789803"/>
    </source>
</evidence>
<evidence type="ECO:0000313" key="6">
    <source>
        <dbReference type="EMBL" id="CAD7286707.1"/>
    </source>
</evidence>
<dbReference type="PANTHER" id="PTHR11717:SF7">
    <property type="entry name" value="LOW MOLECULAR WEIGHT PHOSPHOTYROSINE PROTEIN PHOSPHATASE"/>
    <property type="match status" value="1"/>
</dbReference>
<evidence type="ECO:0000256" key="1">
    <source>
        <dbReference type="ARBA" id="ARBA00011063"/>
    </source>
</evidence>
<dbReference type="CDD" id="cd16343">
    <property type="entry name" value="LMWPTP"/>
    <property type="match status" value="1"/>
</dbReference>
<proteinExistence type="inferred from homology"/>
<dbReference type="SMART" id="SM00226">
    <property type="entry name" value="LMWPc"/>
    <property type="match status" value="1"/>
</dbReference>
<dbReference type="Proteomes" id="UP000789803">
    <property type="component" value="Unassembled WGS sequence"/>
</dbReference>
<sequence>MSNFNVLFVCHGNICRSPMAHMILHEMIQKDDLSDRVFVSSRATHTDEIGEPVYYETVRVLKQNNVPILPHKATQIKADDYDKYDIIVCMDDENISSLRRILGMKFNENIKFLLEFAHENLNNESVLHSDLIVKDPYYTRDFEKCYTDIVRGCAGLMEYIKCKIC</sequence>
<evidence type="ECO:0000256" key="4">
    <source>
        <dbReference type="ARBA" id="ARBA00022912"/>
    </source>
</evidence>
<dbReference type="Pfam" id="PF01451">
    <property type="entry name" value="LMWPc"/>
    <property type="match status" value="1"/>
</dbReference>
<dbReference type="EC" id="3.1.3.48" evidence="2"/>
<reference evidence="6 7" key="1">
    <citation type="submission" date="2020-11" db="EMBL/GenBank/DDBJ databases">
        <authorList>
            <person name="Peeters C."/>
        </authorList>
    </citation>
    <scope>NUCLEOTIDE SEQUENCE [LARGE SCALE GENOMIC DNA]</scope>
    <source>
        <strain evidence="6 7">LMG 7974</strain>
    </source>
</reference>
<comment type="caution">
    <text evidence="6">The sequence shown here is derived from an EMBL/GenBank/DDBJ whole genome shotgun (WGS) entry which is preliminary data.</text>
</comment>
<accession>A0ABN7K2L8</accession>
<dbReference type="EMBL" id="CAJHOF010000001">
    <property type="protein sequence ID" value="CAD7286707.1"/>
    <property type="molecule type" value="Genomic_DNA"/>
</dbReference>
<dbReference type="InterPro" id="IPR023485">
    <property type="entry name" value="Ptyr_pPase"/>
</dbReference>
<dbReference type="PANTHER" id="PTHR11717">
    <property type="entry name" value="LOW MOLECULAR WEIGHT PROTEIN TYROSINE PHOSPHATASE"/>
    <property type="match status" value="1"/>
</dbReference>
<dbReference type="SUPFAM" id="SSF52788">
    <property type="entry name" value="Phosphotyrosine protein phosphatases I"/>
    <property type="match status" value="1"/>
</dbReference>
<dbReference type="GO" id="GO:0004725">
    <property type="term" value="F:protein tyrosine phosphatase activity"/>
    <property type="evidence" value="ECO:0007669"/>
    <property type="project" value="UniProtKB-EC"/>
</dbReference>
<feature type="domain" description="Phosphotyrosine protein phosphatase I" evidence="5">
    <location>
        <begin position="4"/>
        <end position="159"/>
    </location>
</feature>
<dbReference type="PRINTS" id="PR00719">
    <property type="entry name" value="LMWPTPASE"/>
</dbReference>
<dbReference type="Gene3D" id="3.40.50.2300">
    <property type="match status" value="1"/>
</dbReference>
<dbReference type="InterPro" id="IPR017867">
    <property type="entry name" value="Tyr_phospatase_low_mol_wt"/>
</dbReference>
<protein>
    <recommendedName>
        <fullName evidence="2">protein-tyrosine-phosphatase</fullName>
        <ecNumber evidence="2">3.1.3.48</ecNumber>
    </recommendedName>
</protein>
<dbReference type="InterPro" id="IPR036196">
    <property type="entry name" value="Ptyr_pPase_sf"/>
</dbReference>